<feature type="transmembrane region" description="Helical" evidence="2">
    <location>
        <begin position="232"/>
        <end position="255"/>
    </location>
</feature>
<evidence type="ECO:0000313" key="4">
    <source>
        <dbReference type="Proteomes" id="UP000192758"/>
    </source>
</evidence>
<gene>
    <name evidence="3" type="ORF">EHP00_1229</name>
</gene>
<keyword evidence="2" id="KW-0472">Membrane</keyword>
<proteinExistence type="predicted"/>
<keyword evidence="4" id="KW-1185">Reference proteome</keyword>
<organism evidence="3 4">
    <name type="scientific">Ecytonucleospora hepatopenaei</name>
    <dbReference type="NCBI Taxonomy" id="646526"/>
    <lineage>
        <taxon>Eukaryota</taxon>
        <taxon>Fungi</taxon>
        <taxon>Fungi incertae sedis</taxon>
        <taxon>Microsporidia</taxon>
        <taxon>Enterocytozoonidae</taxon>
        <taxon>Ecytonucleospora</taxon>
    </lineage>
</organism>
<keyword evidence="2" id="KW-0812">Transmembrane</keyword>
<dbReference type="AlphaFoldDB" id="A0A1W0E3G7"/>
<keyword evidence="2" id="KW-1133">Transmembrane helix</keyword>
<dbReference type="VEuPathDB" id="MicrosporidiaDB:EHP00_1229"/>
<feature type="region of interest" description="Disordered" evidence="1">
    <location>
        <begin position="310"/>
        <end position="338"/>
    </location>
</feature>
<evidence type="ECO:0000256" key="2">
    <source>
        <dbReference type="SAM" id="Phobius"/>
    </source>
</evidence>
<accession>A0A1W0E3G7</accession>
<dbReference type="EMBL" id="MNPJ01000025">
    <property type="protein sequence ID" value="OQS53787.1"/>
    <property type="molecule type" value="Genomic_DNA"/>
</dbReference>
<sequence length="338" mass="39451">MVFINIFTSFAWCKNFNDLFVEEGNSANHVKNYSSSTLINSLPVDHKLKDVKNVNIYAITGNNILEDKELTDSKYKIIYLNKNNTLVEEVKSLVRQGIAHIYDLAKKENWKDNHSTANKFKFSKYDGLSRFIFMNGSILSLIREQFKANDANAANIKILNDFDGFFDFCIPLYLVQNKLGEGDGEKCKVFKLFFTYEVNGKKYISSMLTVQEKLVDFSITSRKVYKGKTAMIFVWITVATAFLLFISLLIYYVYINMHGQKLELKKSFIDDYYKNKEGTVDYVDDAVKYTDDKTEDKAKKIEEIKKKLKEEDDKKREEAKRLEEEERKLQQMLEEKTS</sequence>
<evidence type="ECO:0000256" key="1">
    <source>
        <dbReference type="SAM" id="MobiDB-lite"/>
    </source>
</evidence>
<protein>
    <submittedName>
        <fullName evidence="3">Uncharacterized protein</fullName>
    </submittedName>
</protein>
<name>A0A1W0E3G7_9MICR</name>
<dbReference type="Proteomes" id="UP000192758">
    <property type="component" value="Unassembled WGS sequence"/>
</dbReference>
<reference evidence="3 4" key="1">
    <citation type="journal article" date="2017" name="Environ. Microbiol.">
        <title>Decay of the glycolytic pathway and adaptation to intranuclear parasitism within Enterocytozoonidae microsporidia.</title>
        <authorList>
            <person name="Wiredu Boakye D."/>
            <person name="Jaroenlak P."/>
            <person name="Prachumwat A."/>
            <person name="Williams T.A."/>
            <person name="Bateman K.S."/>
            <person name="Itsathitphaisarn O."/>
            <person name="Sritunyalucksana K."/>
            <person name="Paszkiewicz K.H."/>
            <person name="Moore K.A."/>
            <person name="Stentiford G.D."/>
            <person name="Williams B.A."/>
        </authorList>
    </citation>
    <scope>NUCLEOTIDE SEQUENCE [LARGE SCALE GENOMIC DNA]</scope>
    <source>
        <strain evidence="3 4">TH1</strain>
    </source>
</reference>
<comment type="caution">
    <text evidence="3">The sequence shown here is derived from an EMBL/GenBank/DDBJ whole genome shotgun (WGS) entry which is preliminary data.</text>
</comment>
<evidence type="ECO:0000313" key="3">
    <source>
        <dbReference type="EMBL" id="OQS53787.1"/>
    </source>
</evidence>